<dbReference type="GO" id="GO:0035435">
    <property type="term" value="P:phosphate ion transmembrane transport"/>
    <property type="evidence" value="ECO:0007669"/>
    <property type="project" value="InterPro"/>
</dbReference>
<dbReference type="GO" id="GO:0005524">
    <property type="term" value="F:ATP binding"/>
    <property type="evidence" value="ECO:0007669"/>
    <property type="project" value="UniProtKB-KW"/>
</dbReference>
<dbReference type="SMART" id="SM00382">
    <property type="entry name" value="AAA"/>
    <property type="match status" value="1"/>
</dbReference>
<dbReference type="EMBL" id="FNIZ01000005">
    <property type="protein sequence ID" value="SDO43999.1"/>
    <property type="molecule type" value="Genomic_DNA"/>
</dbReference>
<gene>
    <name evidence="6" type="ORF">SAMN05421677_10553</name>
</gene>
<dbReference type="Pfam" id="PF00005">
    <property type="entry name" value="ABC_tran"/>
    <property type="match status" value="1"/>
</dbReference>
<proteinExistence type="predicted"/>
<dbReference type="Proteomes" id="UP000198860">
    <property type="component" value="Unassembled WGS sequence"/>
</dbReference>
<evidence type="ECO:0000259" key="5">
    <source>
        <dbReference type="PROSITE" id="PS50893"/>
    </source>
</evidence>
<evidence type="ECO:0000256" key="3">
    <source>
        <dbReference type="ARBA" id="ARBA00022840"/>
    </source>
</evidence>
<dbReference type="STRING" id="240303.SAMN05421677_10553"/>
<protein>
    <submittedName>
        <fullName evidence="6">Phosphate transport system ATP-binding protein</fullName>
    </submittedName>
</protein>
<dbReference type="InterPro" id="IPR003439">
    <property type="entry name" value="ABC_transporter-like_ATP-bd"/>
</dbReference>
<dbReference type="InterPro" id="IPR005670">
    <property type="entry name" value="PstB-like"/>
</dbReference>
<keyword evidence="7" id="KW-1185">Reference proteome</keyword>
<dbReference type="RefSeq" id="WP_244157108.1">
    <property type="nucleotide sequence ID" value="NZ_FNIZ01000005.1"/>
</dbReference>
<dbReference type="GO" id="GO:0016887">
    <property type="term" value="F:ATP hydrolysis activity"/>
    <property type="evidence" value="ECO:0007669"/>
    <property type="project" value="InterPro"/>
</dbReference>
<dbReference type="CDD" id="cd03260">
    <property type="entry name" value="ABC_PstB_phosphate_transporter"/>
    <property type="match status" value="1"/>
</dbReference>
<dbReference type="InterPro" id="IPR027417">
    <property type="entry name" value="P-loop_NTPase"/>
</dbReference>
<dbReference type="Gene3D" id="3.40.50.300">
    <property type="entry name" value="P-loop containing nucleotide triphosphate hydrolases"/>
    <property type="match status" value="1"/>
</dbReference>
<dbReference type="SUPFAM" id="SSF52540">
    <property type="entry name" value="P-loop containing nucleoside triphosphate hydrolases"/>
    <property type="match status" value="1"/>
</dbReference>
<reference evidence="7" key="1">
    <citation type="submission" date="2016-10" db="EMBL/GenBank/DDBJ databases">
        <authorList>
            <person name="Varghese N."/>
            <person name="Submissions S."/>
        </authorList>
    </citation>
    <scope>NUCLEOTIDE SEQUENCE [LARGE SCALE GENOMIC DNA]</scope>
    <source>
        <strain evidence="7">CGMCC 1.3703</strain>
    </source>
</reference>
<organism evidence="6 7">
    <name type="scientific">Halobacillus aidingensis</name>
    <dbReference type="NCBI Taxonomy" id="240303"/>
    <lineage>
        <taxon>Bacteria</taxon>
        <taxon>Bacillati</taxon>
        <taxon>Bacillota</taxon>
        <taxon>Bacilli</taxon>
        <taxon>Bacillales</taxon>
        <taxon>Bacillaceae</taxon>
        <taxon>Halobacillus</taxon>
    </lineage>
</organism>
<evidence type="ECO:0000256" key="4">
    <source>
        <dbReference type="SAM" id="MobiDB-lite"/>
    </source>
</evidence>
<evidence type="ECO:0000256" key="1">
    <source>
        <dbReference type="ARBA" id="ARBA00022448"/>
    </source>
</evidence>
<evidence type="ECO:0000313" key="6">
    <source>
        <dbReference type="EMBL" id="SDO43999.1"/>
    </source>
</evidence>
<dbReference type="GO" id="GO:0005315">
    <property type="term" value="F:phosphate transmembrane transporter activity"/>
    <property type="evidence" value="ECO:0007669"/>
    <property type="project" value="InterPro"/>
</dbReference>
<dbReference type="PROSITE" id="PS50893">
    <property type="entry name" value="ABC_TRANSPORTER_2"/>
    <property type="match status" value="1"/>
</dbReference>
<feature type="region of interest" description="Disordered" evidence="4">
    <location>
        <begin position="1"/>
        <end position="21"/>
    </location>
</feature>
<evidence type="ECO:0000313" key="7">
    <source>
        <dbReference type="Proteomes" id="UP000198860"/>
    </source>
</evidence>
<dbReference type="GO" id="GO:0016020">
    <property type="term" value="C:membrane"/>
    <property type="evidence" value="ECO:0007669"/>
    <property type="project" value="InterPro"/>
</dbReference>
<dbReference type="InterPro" id="IPR017871">
    <property type="entry name" value="ABC_transporter-like_CS"/>
</dbReference>
<sequence length="282" mass="32098">MNKVMEEKTNKKVNQRTAKPEVKKERIKKEKTNSIIEVNDLNLWYGSDQALYEVSMEVPEKQVTAIIGPSGCGKSTFLKTLNRMVEMVPIVKTSGSIKYRDQEIFSSKYKEEYLRTKVGMVFQKPNPFPKSVYDNVAYGPRIHGIKKKEVLDQIVEKSLKGAAIWDELKDRLNENAYGLSGGQQQRVCIARALAVEPDVILMDEPTSALDPISTAKVEELVQELKEKYSIIIVTHNMQQAARISDKTAFFLNGELIEFADTDNLFQNPHDKRTEDYITGRFG</sequence>
<feature type="compositionally biased region" description="Basic and acidic residues" evidence="4">
    <location>
        <begin position="1"/>
        <end position="10"/>
    </location>
</feature>
<keyword evidence="1" id="KW-0813">Transport</keyword>
<evidence type="ECO:0000256" key="2">
    <source>
        <dbReference type="ARBA" id="ARBA00022741"/>
    </source>
</evidence>
<feature type="domain" description="ABC transporter" evidence="5">
    <location>
        <begin position="36"/>
        <end position="277"/>
    </location>
</feature>
<accession>A0A1H0JKP2</accession>
<keyword evidence="3 6" id="KW-0067">ATP-binding</keyword>
<dbReference type="PANTHER" id="PTHR43423:SF1">
    <property type="entry name" value="ABC TRANSPORTER I FAMILY MEMBER 17"/>
    <property type="match status" value="1"/>
</dbReference>
<dbReference type="AlphaFoldDB" id="A0A1H0JKP2"/>
<name>A0A1H0JKP2_HALAD</name>
<keyword evidence="2" id="KW-0547">Nucleotide-binding</keyword>
<dbReference type="InterPro" id="IPR003593">
    <property type="entry name" value="AAA+_ATPase"/>
</dbReference>
<dbReference type="PROSITE" id="PS00211">
    <property type="entry name" value="ABC_TRANSPORTER_1"/>
    <property type="match status" value="1"/>
</dbReference>
<dbReference type="PANTHER" id="PTHR43423">
    <property type="entry name" value="ABC TRANSPORTER I FAMILY MEMBER 17"/>
    <property type="match status" value="1"/>
</dbReference>
<dbReference type="NCBIfam" id="TIGR00972">
    <property type="entry name" value="3a0107s01c2"/>
    <property type="match status" value="1"/>
</dbReference>